<sequence length="171" mass="19153">MHRGFHGFPSQTAVGFVDYVVHHTPPGTTGSTGEHSTLHVLSIVAEGGRFHTSAAQPPILLRHYRSYTFRGLSESPIRSLTPTMHIQLSLRTRRHRGSQLRRAVPATYSRAFKRYSYGDTLTNAHMVIAEILSICVVHNLQWCFYPGTLLPRPSREAIETIQSPTSILYTG</sequence>
<evidence type="ECO:0000313" key="2">
    <source>
        <dbReference type="Proteomes" id="UP000790709"/>
    </source>
</evidence>
<dbReference type="EMBL" id="MU266368">
    <property type="protein sequence ID" value="KAH7927308.1"/>
    <property type="molecule type" value="Genomic_DNA"/>
</dbReference>
<accession>A0ACB8BRU0</accession>
<gene>
    <name evidence="1" type="ORF">BV22DRAFT_287107</name>
</gene>
<name>A0ACB8BRU0_9AGAM</name>
<organism evidence="1 2">
    <name type="scientific">Leucogyrophana mollusca</name>
    <dbReference type="NCBI Taxonomy" id="85980"/>
    <lineage>
        <taxon>Eukaryota</taxon>
        <taxon>Fungi</taxon>
        <taxon>Dikarya</taxon>
        <taxon>Basidiomycota</taxon>
        <taxon>Agaricomycotina</taxon>
        <taxon>Agaricomycetes</taxon>
        <taxon>Agaricomycetidae</taxon>
        <taxon>Boletales</taxon>
        <taxon>Boletales incertae sedis</taxon>
        <taxon>Leucogyrophana</taxon>
    </lineage>
</organism>
<dbReference type="Proteomes" id="UP000790709">
    <property type="component" value="Unassembled WGS sequence"/>
</dbReference>
<keyword evidence="2" id="KW-1185">Reference proteome</keyword>
<reference evidence="1" key="1">
    <citation type="journal article" date="2021" name="New Phytol.">
        <title>Evolutionary innovations through gain and loss of genes in the ectomycorrhizal Boletales.</title>
        <authorList>
            <person name="Wu G."/>
            <person name="Miyauchi S."/>
            <person name="Morin E."/>
            <person name="Kuo A."/>
            <person name="Drula E."/>
            <person name="Varga T."/>
            <person name="Kohler A."/>
            <person name="Feng B."/>
            <person name="Cao Y."/>
            <person name="Lipzen A."/>
            <person name="Daum C."/>
            <person name="Hundley H."/>
            <person name="Pangilinan J."/>
            <person name="Johnson J."/>
            <person name="Barry K."/>
            <person name="LaButti K."/>
            <person name="Ng V."/>
            <person name="Ahrendt S."/>
            <person name="Min B."/>
            <person name="Choi I.G."/>
            <person name="Park H."/>
            <person name="Plett J.M."/>
            <person name="Magnuson J."/>
            <person name="Spatafora J.W."/>
            <person name="Nagy L.G."/>
            <person name="Henrissat B."/>
            <person name="Grigoriev I.V."/>
            <person name="Yang Z.L."/>
            <person name="Xu J."/>
            <person name="Martin F.M."/>
        </authorList>
    </citation>
    <scope>NUCLEOTIDE SEQUENCE</scope>
    <source>
        <strain evidence="1">KUC20120723A-06</strain>
    </source>
</reference>
<protein>
    <submittedName>
        <fullName evidence="1">Uncharacterized protein</fullName>
    </submittedName>
</protein>
<comment type="caution">
    <text evidence="1">The sequence shown here is derived from an EMBL/GenBank/DDBJ whole genome shotgun (WGS) entry which is preliminary data.</text>
</comment>
<evidence type="ECO:0000313" key="1">
    <source>
        <dbReference type="EMBL" id="KAH7927308.1"/>
    </source>
</evidence>
<proteinExistence type="predicted"/>